<accession>A0A0H5Q3R7</accession>
<dbReference type="EMBL" id="LN853798">
    <property type="protein sequence ID" value="CRY96711.1"/>
    <property type="molecule type" value="Genomic_DNA"/>
</dbReference>
<name>A0A0H5Q3R7_9ZZZZ</name>
<sequence length="195" mass="21452">MPFTRWIINCKRTEATPATDAVVNTLYFNITDPGGGVDYNALGNDLWTLWAARPWATGRFLDVRGYDMGDAEPRPQKFIKRAAVAGTIASSGAPQVALALSYYADRNLPRQRGRIFIGPWMPADTSASTAQVNQVMALPPLLAGLGGVNVDWSLWSPTTQEHTRINHAWCDNSWDIIRSRKLSSTAVRSTWSGDG</sequence>
<reference evidence="1" key="2">
    <citation type="submission" date="2015-07" db="EMBL/GenBank/DDBJ databases">
        <title>Plasmids, circular viruses and viroids from rat gut.</title>
        <authorList>
            <person name="Jorgensen T.J."/>
            <person name="Hansen M.A."/>
            <person name="Xu Z."/>
            <person name="Tabak M.A."/>
            <person name="Sorensen S.J."/>
            <person name="Hansen L.H."/>
        </authorList>
    </citation>
    <scope>NUCLEOTIDE SEQUENCE</scope>
    <source>
        <strain evidence="1">RGFK1225</strain>
    </source>
</reference>
<dbReference type="AlphaFoldDB" id="A0A0H5Q3R7"/>
<protein>
    <submittedName>
        <fullName evidence="1">Uncharacterized protein</fullName>
    </submittedName>
</protein>
<proteinExistence type="predicted"/>
<organism evidence="1">
    <name type="scientific">uncultured prokaryote</name>
    <dbReference type="NCBI Taxonomy" id="198431"/>
    <lineage>
        <taxon>unclassified sequences</taxon>
        <taxon>environmental samples</taxon>
    </lineage>
</organism>
<reference evidence="1" key="1">
    <citation type="submission" date="2015-06" db="EMBL/GenBank/DDBJ databases">
        <authorList>
            <person name="Joergensen T."/>
        </authorList>
    </citation>
    <scope>NUCLEOTIDE SEQUENCE</scope>
    <source>
        <strain evidence="1">RGFK1225</strain>
    </source>
</reference>
<evidence type="ECO:0000313" key="1">
    <source>
        <dbReference type="EMBL" id="CRY96711.1"/>
    </source>
</evidence>